<dbReference type="AlphaFoldDB" id="A0AAV8PM97"/>
<name>A0AAV8PM97_ENSVE</name>
<gene>
    <name evidence="1" type="ORF">OPV22_032153</name>
</gene>
<organism evidence="1 2">
    <name type="scientific">Ensete ventricosum</name>
    <name type="common">Abyssinian banana</name>
    <name type="synonym">Musa ensete</name>
    <dbReference type="NCBI Taxonomy" id="4639"/>
    <lineage>
        <taxon>Eukaryota</taxon>
        <taxon>Viridiplantae</taxon>
        <taxon>Streptophyta</taxon>
        <taxon>Embryophyta</taxon>
        <taxon>Tracheophyta</taxon>
        <taxon>Spermatophyta</taxon>
        <taxon>Magnoliopsida</taxon>
        <taxon>Liliopsida</taxon>
        <taxon>Zingiberales</taxon>
        <taxon>Musaceae</taxon>
        <taxon>Ensete</taxon>
    </lineage>
</organism>
<sequence length="81" mass="8872">MNARAPIEAALSVDVCVQSVAVRSIPGGNLWDSKWRNDNVAGDWWRLVFFMDVKRPDVSPQTVGEEQGILLTCALNLLGSS</sequence>
<protein>
    <submittedName>
        <fullName evidence="1">Uncharacterized protein</fullName>
    </submittedName>
</protein>
<dbReference type="Proteomes" id="UP001222027">
    <property type="component" value="Unassembled WGS sequence"/>
</dbReference>
<evidence type="ECO:0000313" key="2">
    <source>
        <dbReference type="Proteomes" id="UP001222027"/>
    </source>
</evidence>
<evidence type="ECO:0000313" key="1">
    <source>
        <dbReference type="EMBL" id="KAJ8459227.1"/>
    </source>
</evidence>
<accession>A0AAV8PM97</accession>
<proteinExistence type="predicted"/>
<comment type="caution">
    <text evidence="1">The sequence shown here is derived from an EMBL/GenBank/DDBJ whole genome shotgun (WGS) entry which is preliminary data.</text>
</comment>
<dbReference type="EMBL" id="JAQQAF010000009">
    <property type="protein sequence ID" value="KAJ8459227.1"/>
    <property type="molecule type" value="Genomic_DNA"/>
</dbReference>
<reference evidence="1 2" key="1">
    <citation type="submission" date="2022-12" db="EMBL/GenBank/DDBJ databases">
        <title>Chromosome-scale assembly of the Ensete ventricosum genome.</title>
        <authorList>
            <person name="Dussert Y."/>
            <person name="Stocks J."/>
            <person name="Wendawek A."/>
            <person name="Woldeyes F."/>
            <person name="Nichols R.A."/>
            <person name="Borrell J.S."/>
        </authorList>
    </citation>
    <scope>NUCLEOTIDE SEQUENCE [LARGE SCALE GENOMIC DNA]</scope>
    <source>
        <strain evidence="2">cv. Maze</strain>
        <tissue evidence="1">Seeds</tissue>
    </source>
</reference>
<keyword evidence="2" id="KW-1185">Reference proteome</keyword>